<organism evidence="1 2">
    <name type="scientific">Rubidibacter lacunae KORDI 51-2</name>
    <dbReference type="NCBI Taxonomy" id="582515"/>
    <lineage>
        <taxon>Bacteria</taxon>
        <taxon>Bacillati</taxon>
        <taxon>Cyanobacteriota</taxon>
        <taxon>Cyanophyceae</taxon>
        <taxon>Oscillatoriophycideae</taxon>
        <taxon>Chroococcales</taxon>
        <taxon>Aphanothecaceae</taxon>
        <taxon>Rubidibacter</taxon>
    </lineage>
</organism>
<keyword evidence="2" id="KW-1185">Reference proteome</keyword>
<reference evidence="1 2" key="1">
    <citation type="submission" date="2013-05" db="EMBL/GenBank/DDBJ databases">
        <title>Draft genome sequence of Rubidibacter lacunae KORDI 51-2.</title>
        <authorList>
            <person name="Choi D.H."/>
            <person name="Noh J.H."/>
            <person name="Kwon K.-K."/>
            <person name="Lee J.-H."/>
            <person name="Ryu J.-Y."/>
        </authorList>
    </citation>
    <scope>NUCLEOTIDE SEQUENCE [LARGE SCALE GENOMIC DNA]</scope>
    <source>
        <strain evidence="1 2">KORDI 51-2</strain>
    </source>
</reference>
<accession>U5DK93</accession>
<evidence type="ECO:0000313" key="1">
    <source>
        <dbReference type="EMBL" id="ERN40999.1"/>
    </source>
</evidence>
<dbReference type="AlphaFoldDB" id="U5DK93"/>
<evidence type="ECO:0000313" key="2">
    <source>
        <dbReference type="Proteomes" id="UP000016960"/>
    </source>
</evidence>
<dbReference type="InParanoid" id="U5DK93"/>
<protein>
    <submittedName>
        <fullName evidence="1">Uncharacterized protein</fullName>
    </submittedName>
</protein>
<comment type="caution">
    <text evidence="1">The sequence shown here is derived from an EMBL/GenBank/DDBJ whole genome shotgun (WGS) entry which is preliminary data.</text>
</comment>
<name>U5DK93_9CHRO</name>
<proteinExistence type="predicted"/>
<sequence length="131" mass="14740">MVSDPSHIGSVAIRDYCGKPLEALPWSPLLNFCPDAIERVPLSLLGVFLIRYRDNPAEFKPACALYVGRAERCLRQSLHCQYQGDGNEALVNFVRANPLGIFFQYLCCLDYRFAEAHLLVALDYPLCNIST</sequence>
<dbReference type="EMBL" id="ASSJ01000059">
    <property type="protein sequence ID" value="ERN40999.1"/>
    <property type="molecule type" value="Genomic_DNA"/>
</dbReference>
<dbReference type="Proteomes" id="UP000016960">
    <property type="component" value="Unassembled WGS sequence"/>
</dbReference>
<gene>
    <name evidence="1" type="ORF">KR51_00024520</name>
</gene>